<name>A0A6M6JUP0_9PSEU</name>
<proteinExistence type="predicted"/>
<keyword evidence="3" id="KW-1185">Reference proteome</keyword>
<reference evidence="1 3" key="1">
    <citation type="submission" date="2020-05" db="EMBL/GenBank/DDBJ databases">
        <authorList>
            <person name="Mo P."/>
        </authorList>
    </citation>
    <scope>NUCLEOTIDE SEQUENCE [LARGE SCALE GENOMIC DNA]</scope>
    <source>
        <strain evidence="1 3">Gen01</strain>
        <plasmid evidence="1 3">unnamed2</plasmid>
    </source>
</reference>
<evidence type="ECO:0000313" key="2">
    <source>
        <dbReference type="EMBL" id="QJY51214.1"/>
    </source>
</evidence>
<accession>A0A6M6JUP0</accession>
<dbReference type="EMBL" id="CP053566">
    <property type="protein sequence ID" value="QJY51214.1"/>
    <property type="molecule type" value="Genomic_DNA"/>
</dbReference>
<keyword evidence="1" id="KW-0614">Plasmid</keyword>
<dbReference type="KEGG" id="pbro:HOP40_35105"/>
<sequence>MLDTVKVAPETFSNIEFRGAMPKTAYVPQGNVAGPQKQTSNGTPIWAVRVLAETTRGLRVKEDLLTVTVPMQVDPTEKFERGQSIELVSLTFGVTPKREGNGFSTWLSADGIQPAGLGKAAAS</sequence>
<dbReference type="KEGG" id="pbro:HOP40_35030"/>
<geneLocation type="plasmid" evidence="1 3">
    <name>unnamed2</name>
</geneLocation>
<dbReference type="AlphaFoldDB" id="A0A6M6JUP0"/>
<evidence type="ECO:0000313" key="1">
    <source>
        <dbReference type="EMBL" id="QJY51200.1"/>
    </source>
</evidence>
<dbReference type="Proteomes" id="UP000505377">
    <property type="component" value="Plasmid unnamed2"/>
</dbReference>
<gene>
    <name evidence="1" type="ORF">HOP40_35030</name>
    <name evidence="2" type="ORF">HOP40_35105</name>
</gene>
<dbReference type="RefSeq" id="WP_172170064.1">
    <property type="nucleotide sequence ID" value="NZ_CP053566.1"/>
</dbReference>
<protein>
    <submittedName>
        <fullName evidence="1">Uncharacterized protein</fullName>
    </submittedName>
</protein>
<dbReference type="EMBL" id="CP053566">
    <property type="protein sequence ID" value="QJY51200.1"/>
    <property type="molecule type" value="Genomic_DNA"/>
</dbReference>
<evidence type="ECO:0000313" key="3">
    <source>
        <dbReference type="Proteomes" id="UP000505377"/>
    </source>
</evidence>
<organism evidence="1 3">
    <name type="scientific">Pseudonocardia broussonetiae</name>
    <dbReference type="NCBI Taxonomy" id="2736640"/>
    <lineage>
        <taxon>Bacteria</taxon>
        <taxon>Bacillati</taxon>
        <taxon>Actinomycetota</taxon>
        <taxon>Actinomycetes</taxon>
        <taxon>Pseudonocardiales</taxon>
        <taxon>Pseudonocardiaceae</taxon>
        <taxon>Pseudonocardia</taxon>
    </lineage>
</organism>